<dbReference type="EnsemblProtists" id="EOD25163">
    <property type="protein sequence ID" value="EOD25163"/>
    <property type="gene ID" value="EMIHUDRAFT_450467"/>
</dbReference>
<feature type="compositionally biased region" description="Low complexity" evidence="1">
    <location>
        <begin position="70"/>
        <end position="80"/>
    </location>
</feature>
<proteinExistence type="predicted"/>
<dbReference type="KEGG" id="ehx:EMIHUDRAFT_450467"/>
<reference evidence="3" key="1">
    <citation type="journal article" date="2013" name="Nature">
        <title>Pan genome of the phytoplankton Emiliania underpins its global distribution.</title>
        <authorList>
            <person name="Read B.A."/>
            <person name="Kegel J."/>
            <person name="Klute M.J."/>
            <person name="Kuo A."/>
            <person name="Lefebvre S.C."/>
            <person name="Maumus F."/>
            <person name="Mayer C."/>
            <person name="Miller J."/>
            <person name="Monier A."/>
            <person name="Salamov A."/>
            <person name="Young J."/>
            <person name="Aguilar M."/>
            <person name="Claverie J.M."/>
            <person name="Frickenhaus S."/>
            <person name="Gonzalez K."/>
            <person name="Herman E.K."/>
            <person name="Lin Y.C."/>
            <person name="Napier J."/>
            <person name="Ogata H."/>
            <person name="Sarno A.F."/>
            <person name="Shmutz J."/>
            <person name="Schroeder D."/>
            <person name="de Vargas C."/>
            <person name="Verret F."/>
            <person name="von Dassow P."/>
            <person name="Valentin K."/>
            <person name="Van de Peer Y."/>
            <person name="Wheeler G."/>
            <person name="Dacks J.B."/>
            <person name="Delwiche C.F."/>
            <person name="Dyhrman S.T."/>
            <person name="Glockner G."/>
            <person name="John U."/>
            <person name="Richards T."/>
            <person name="Worden A.Z."/>
            <person name="Zhang X."/>
            <person name="Grigoriev I.V."/>
            <person name="Allen A.E."/>
            <person name="Bidle K."/>
            <person name="Borodovsky M."/>
            <person name="Bowler C."/>
            <person name="Brownlee C."/>
            <person name="Cock J.M."/>
            <person name="Elias M."/>
            <person name="Gladyshev V.N."/>
            <person name="Groth M."/>
            <person name="Guda C."/>
            <person name="Hadaegh A."/>
            <person name="Iglesias-Rodriguez M.D."/>
            <person name="Jenkins J."/>
            <person name="Jones B.M."/>
            <person name="Lawson T."/>
            <person name="Leese F."/>
            <person name="Lindquist E."/>
            <person name="Lobanov A."/>
            <person name="Lomsadze A."/>
            <person name="Malik S.B."/>
            <person name="Marsh M.E."/>
            <person name="Mackinder L."/>
            <person name="Mock T."/>
            <person name="Mueller-Roeber B."/>
            <person name="Pagarete A."/>
            <person name="Parker M."/>
            <person name="Probert I."/>
            <person name="Quesneville H."/>
            <person name="Raines C."/>
            <person name="Rensing S.A."/>
            <person name="Riano-Pachon D.M."/>
            <person name="Richier S."/>
            <person name="Rokitta S."/>
            <person name="Shiraiwa Y."/>
            <person name="Soanes D.M."/>
            <person name="van der Giezen M."/>
            <person name="Wahlund T.M."/>
            <person name="Williams B."/>
            <person name="Wilson W."/>
            <person name="Wolfe G."/>
            <person name="Wurch L.L."/>
        </authorList>
    </citation>
    <scope>NUCLEOTIDE SEQUENCE</scope>
</reference>
<feature type="region of interest" description="Disordered" evidence="1">
    <location>
        <begin position="116"/>
        <end position="166"/>
    </location>
</feature>
<dbReference type="HOGENOM" id="CLU_508489_0_0_1"/>
<evidence type="ECO:0000313" key="2">
    <source>
        <dbReference type="EnsemblProtists" id="EOD25163"/>
    </source>
</evidence>
<reference evidence="2" key="2">
    <citation type="submission" date="2024-10" db="UniProtKB">
        <authorList>
            <consortium name="EnsemblProtists"/>
        </authorList>
    </citation>
    <scope>IDENTIFICATION</scope>
</reference>
<protein>
    <submittedName>
        <fullName evidence="2">Uncharacterized protein</fullName>
    </submittedName>
</protein>
<dbReference type="RefSeq" id="XP_005777592.1">
    <property type="nucleotide sequence ID" value="XM_005777535.1"/>
</dbReference>
<dbReference type="Proteomes" id="UP000013827">
    <property type="component" value="Unassembled WGS sequence"/>
</dbReference>
<feature type="region of interest" description="Disordered" evidence="1">
    <location>
        <begin position="53"/>
        <end position="80"/>
    </location>
</feature>
<dbReference type="AlphaFoldDB" id="A0A0D3JNS8"/>
<dbReference type="PaxDb" id="2903-EOD25163"/>
<accession>A0A0D3JNS8</accession>
<feature type="region of interest" description="Disordered" evidence="1">
    <location>
        <begin position="1"/>
        <end position="26"/>
    </location>
</feature>
<sequence length="536" mass="54559">MPPPAGRDAQPDAPRGSITLSVTWPAGGAPVAPGQSVLVQDQAGRRFRTVLPQGIRPGQSFRVEVPRPAPSKSSGLPSGAAGAAARIGEFVPAANLAAMDYGYEAAATAAAASAAVRAGGGGGGSSPQPLQSGSPSGGGAFASHVAGAGGGEARQLGEGEAPRAPAHLPPLSALELVAGSPLRLPGGEVGLVVAVDAPAEGVADEAEAGYGTAVTLLTKCEASDAPLLLRASAAELSVPEAAATARLAPASGDGGVPLSAASRAKASCSSTVGHPLGGVPLSAASLCRRAVMPLQLGLARLAMRQATLLLLSRPPAPAASDAGEEGSDPMSFTCLLRDEALADLRRGLSAAGNGEALLWSSGMVFDVLLALLQHPLGRSKPEACAILLALLQLPPPAAHSPHEDQRASWRLSRLLPLARAVRWHAADRDASNLLPLHAQLYSELLASLPGLSPLAEAQLLRRLADLGAVLVAVLDGRVVGRWMRDCNEGPGCEGWPPDGWGAWCAELDLELIAYARYLATRGKSERRMRDVSRAEL</sequence>
<keyword evidence="3" id="KW-1185">Reference proteome</keyword>
<organism evidence="2 3">
    <name type="scientific">Emiliania huxleyi (strain CCMP1516)</name>
    <dbReference type="NCBI Taxonomy" id="280463"/>
    <lineage>
        <taxon>Eukaryota</taxon>
        <taxon>Haptista</taxon>
        <taxon>Haptophyta</taxon>
        <taxon>Prymnesiophyceae</taxon>
        <taxon>Isochrysidales</taxon>
        <taxon>Noelaerhabdaceae</taxon>
        <taxon>Emiliania</taxon>
    </lineage>
</organism>
<evidence type="ECO:0000313" key="3">
    <source>
        <dbReference type="Proteomes" id="UP000013827"/>
    </source>
</evidence>
<evidence type="ECO:0000256" key="1">
    <source>
        <dbReference type="SAM" id="MobiDB-lite"/>
    </source>
</evidence>
<dbReference type="GeneID" id="17270709"/>
<name>A0A0D3JNS8_EMIH1</name>